<dbReference type="Gene3D" id="3.40.1710.10">
    <property type="entry name" value="abc type-2 transporter like domain"/>
    <property type="match status" value="1"/>
</dbReference>
<evidence type="ECO:0000256" key="1">
    <source>
        <dbReference type="ARBA" id="ARBA00004141"/>
    </source>
</evidence>
<dbReference type="RefSeq" id="WP_231908468.1">
    <property type="nucleotide sequence ID" value="NZ_LT629700.1"/>
</dbReference>
<feature type="transmembrane region" description="Helical" evidence="5">
    <location>
        <begin position="572"/>
        <end position="592"/>
    </location>
</feature>
<evidence type="ECO:0000256" key="5">
    <source>
        <dbReference type="SAM" id="Phobius"/>
    </source>
</evidence>
<dbReference type="PANTHER" id="PTHR43077">
    <property type="entry name" value="TRANSPORT PERMEASE YVFS-RELATED"/>
    <property type="match status" value="1"/>
</dbReference>
<dbReference type="GO" id="GO:0140359">
    <property type="term" value="F:ABC-type transporter activity"/>
    <property type="evidence" value="ECO:0007669"/>
    <property type="project" value="InterPro"/>
</dbReference>
<dbReference type="InterPro" id="IPR051328">
    <property type="entry name" value="T7SS_ABC-Transporter"/>
</dbReference>
<feature type="transmembrane region" description="Helical" evidence="5">
    <location>
        <begin position="599"/>
        <end position="620"/>
    </location>
</feature>
<accession>A0A1G9L8M0</accession>
<dbReference type="InterPro" id="IPR017500">
    <property type="entry name" value="Phage_infect_YhgE_N"/>
</dbReference>
<evidence type="ECO:0000256" key="3">
    <source>
        <dbReference type="ARBA" id="ARBA00022989"/>
    </source>
</evidence>
<name>A0A1G9L8M0_9CORY</name>
<reference evidence="8" key="1">
    <citation type="submission" date="2016-10" db="EMBL/GenBank/DDBJ databases">
        <authorList>
            <person name="Varghese N."/>
            <person name="Submissions S."/>
        </authorList>
    </citation>
    <scope>NUCLEOTIDE SEQUENCE [LARGE SCALE GENOMIC DNA]</scope>
    <source>
        <strain evidence="8">DSM 20632</strain>
    </source>
</reference>
<dbReference type="PANTHER" id="PTHR43077:SF10">
    <property type="entry name" value="TRANSPORT PERMEASE PROTEIN"/>
    <property type="match status" value="1"/>
</dbReference>
<feature type="transmembrane region" description="Helical" evidence="5">
    <location>
        <begin position="502"/>
        <end position="522"/>
    </location>
</feature>
<dbReference type="EMBL" id="LT629700">
    <property type="protein sequence ID" value="SDL58301.1"/>
    <property type="molecule type" value="Genomic_DNA"/>
</dbReference>
<gene>
    <name evidence="7" type="ORF">SAMN04488535_0061</name>
</gene>
<evidence type="ECO:0000313" key="8">
    <source>
        <dbReference type="Proteomes" id="UP000199350"/>
    </source>
</evidence>
<evidence type="ECO:0000256" key="4">
    <source>
        <dbReference type="ARBA" id="ARBA00023136"/>
    </source>
</evidence>
<dbReference type="InterPro" id="IPR013525">
    <property type="entry name" value="ABC2_TM"/>
</dbReference>
<sequence>MSTSISAGETPKRSAMARMLDWRPLSMAARIGIMLLLVVPLLMAATFMWSMWDPSKTLPNVPLAVVNHDKGFERDGEFRAVGDEVVKGLLETGYLDFQELSDEDAHLGLTKGDYLFVVTIPEDFSERTLSVISDNPRQSEVLVEYNDYGGTNGKIITSSLIPQLQAQVSSTIAETYANETLSGLTSLGDGVKRAADGAGKIDDGLVRLQDGTGRAVDGITQLDSGATDLNNGAVQLDAGATELNTGAGELNAGAVRLEDGAHQLSNGLVTLKDGTTQLGGGAVQIDAGVQQLTGTLIPLLEQVQGVAGQVTPVISTLRSVGMNEQADRLEASIGRIDPANPQNMVNELNRLRAGTAELSYNLNSPDAPYISGMNQLLDGSAQLADGSTELRAGTERLSEGTVRLKDGTTQLADGTVRLKDGTTQLMDGGTQLVDGVNQLKDGSGELKGKLDEGAAKAPVVSHLDRSAKQMAVPILFEEANMHPTQAVVDPANPTVKTIESGFSIIVLLVFGYLVMAVLSALLPHVVGLRRDSRTPLGPVLKGFGLIFGINLLVMAVFTAISVLTGWRPDNWLTMGLVIALIAANGTALFQFFRILFGRLVGGLFSVGFFTLGLFVFGGIWPLPTIPGPLQFFHRLHPMSYARFAFMRATDGLYDSTFVIAIVALIAFTLAALAASIAIYNTRRHGAAGELAEDGLKLEDTNVRVGEQPLSPIVR</sequence>
<feature type="transmembrane region" description="Helical" evidence="5">
    <location>
        <begin position="543"/>
        <end position="566"/>
    </location>
</feature>
<evidence type="ECO:0000259" key="6">
    <source>
        <dbReference type="Pfam" id="PF12698"/>
    </source>
</evidence>
<proteinExistence type="predicted"/>
<dbReference type="GO" id="GO:0016020">
    <property type="term" value="C:membrane"/>
    <property type="evidence" value="ECO:0007669"/>
    <property type="project" value="UniProtKB-SubCell"/>
</dbReference>
<feature type="transmembrane region" description="Helical" evidence="5">
    <location>
        <begin position="657"/>
        <end position="679"/>
    </location>
</feature>
<feature type="transmembrane region" description="Helical" evidence="5">
    <location>
        <begin position="28"/>
        <end position="52"/>
    </location>
</feature>
<keyword evidence="4 5" id="KW-0472">Membrane</keyword>
<dbReference type="InterPro" id="IPR023908">
    <property type="entry name" value="xxxLxxG_rpt"/>
</dbReference>
<keyword evidence="3 5" id="KW-1133">Transmembrane helix</keyword>
<organism evidence="7 8">
    <name type="scientific">Corynebacterium mycetoides</name>
    <dbReference type="NCBI Taxonomy" id="38302"/>
    <lineage>
        <taxon>Bacteria</taxon>
        <taxon>Bacillati</taxon>
        <taxon>Actinomycetota</taxon>
        <taxon>Actinomycetes</taxon>
        <taxon>Mycobacteriales</taxon>
        <taxon>Corynebacteriaceae</taxon>
        <taxon>Corynebacterium</taxon>
    </lineage>
</organism>
<dbReference type="STRING" id="38302.SAMN04488535_0061"/>
<keyword evidence="2 5" id="KW-0812">Transmembrane</keyword>
<dbReference type="NCBIfam" id="TIGR03057">
    <property type="entry name" value="xxxLxxG_by_4"/>
    <property type="match status" value="9"/>
</dbReference>
<keyword evidence="8" id="KW-1185">Reference proteome</keyword>
<dbReference type="Proteomes" id="UP000199350">
    <property type="component" value="Chromosome I"/>
</dbReference>
<evidence type="ECO:0000256" key="2">
    <source>
        <dbReference type="ARBA" id="ARBA00022692"/>
    </source>
</evidence>
<protein>
    <submittedName>
        <fullName evidence="7">Putative membrane protein</fullName>
    </submittedName>
</protein>
<comment type="subcellular location">
    <subcellularLocation>
        <location evidence="1">Membrane</location>
        <topology evidence="1">Multi-pass membrane protein</topology>
    </subcellularLocation>
</comment>
<dbReference type="NCBIfam" id="TIGR03061">
    <property type="entry name" value="pip_yhgE_Nterm"/>
    <property type="match status" value="1"/>
</dbReference>
<evidence type="ECO:0000313" key="7">
    <source>
        <dbReference type="EMBL" id="SDL58301.1"/>
    </source>
</evidence>
<dbReference type="Pfam" id="PF12698">
    <property type="entry name" value="ABC2_membrane_3"/>
    <property type="match status" value="1"/>
</dbReference>
<dbReference type="AlphaFoldDB" id="A0A1G9L8M0"/>
<feature type="domain" description="ABC-2 type transporter transmembrane" evidence="6">
    <location>
        <begin position="33"/>
        <end position="170"/>
    </location>
</feature>